<evidence type="ECO:0000256" key="3">
    <source>
        <dbReference type="ARBA" id="ARBA00012516"/>
    </source>
</evidence>
<keyword evidence="10" id="KW-0325">Glycoprotein</keyword>
<dbReference type="SMART" id="SM00645">
    <property type="entry name" value="Pept_C1"/>
    <property type="match status" value="1"/>
</dbReference>
<reference evidence="13" key="2">
    <citation type="submission" date="2023-04" db="EMBL/GenBank/DDBJ databases">
        <authorList>
            <person name="Bu L."/>
            <person name="Lu L."/>
            <person name="Laidemitt M.R."/>
            <person name="Zhang S.M."/>
            <person name="Mutuku M."/>
            <person name="Mkoji G."/>
            <person name="Steinauer M."/>
            <person name="Loker E.S."/>
        </authorList>
    </citation>
    <scope>NUCLEOTIDE SEQUENCE</scope>
    <source>
        <strain evidence="13">KasaAsao</strain>
        <tissue evidence="13">Whole Snail</tissue>
    </source>
</reference>
<dbReference type="Pfam" id="PF00112">
    <property type="entry name" value="Peptidase_C1"/>
    <property type="match status" value="1"/>
</dbReference>
<dbReference type="InterPro" id="IPR000668">
    <property type="entry name" value="Peptidase_C1A_C"/>
</dbReference>
<feature type="chain" id="PRO_5042201995" description="cathepsin X" evidence="11">
    <location>
        <begin position="20"/>
        <end position="295"/>
    </location>
</feature>
<dbReference type="GO" id="GO:0016807">
    <property type="term" value="F:cysteine-type carboxypeptidase activity"/>
    <property type="evidence" value="ECO:0007669"/>
    <property type="project" value="UniProtKB-EC"/>
</dbReference>
<keyword evidence="7" id="KW-0788">Thiol protease</keyword>
<evidence type="ECO:0000256" key="8">
    <source>
        <dbReference type="ARBA" id="ARBA00023145"/>
    </source>
</evidence>
<keyword evidence="14" id="KW-1185">Reference proteome</keyword>
<dbReference type="InterPro" id="IPR033157">
    <property type="entry name" value="CTSZ"/>
</dbReference>
<dbReference type="EMBL" id="JASAOG010000035">
    <property type="protein sequence ID" value="KAK0060473.1"/>
    <property type="molecule type" value="Genomic_DNA"/>
</dbReference>
<dbReference type="CDD" id="cd02698">
    <property type="entry name" value="Peptidase_C1A_CathepsinX"/>
    <property type="match status" value="1"/>
</dbReference>
<feature type="signal peptide" evidence="11">
    <location>
        <begin position="1"/>
        <end position="19"/>
    </location>
</feature>
<evidence type="ECO:0000256" key="4">
    <source>
        <dbReference type="ARBA" id="ARBA00022670"/>
    </source>
</evidence>
<dbReference type="PROSITE" id="PS00640">
    <property type="entry name" value="THIOL_PROTEASE_ASN"/>
    <property type="match status" value="1"/>
</dbReference>
<keyword evidence="8" id="KW-0865">Zymogen</keyword>
<dbReference type="Proteomes" id="UP001233172">
    <property type="component" value="Unassembled WGS sequence"/>
</dbReference>
<keyword evidence="5 11" id="KW-0732">Signal</keyword>
<comment type="caution">
    <text evidence="13">The sequence shown here is derived from an EMBL/GenBank/DDBJ whole genome shotgun (WGS) entry which is preliminary data.</text>
</comment>
<dbReference type="InterPro" id="IPR013128">
    <property type="entry name" value="Peptidase_C1A"/>
</dbReference>
<dbReference type="SUPFAM" id="SSF54001">
    <property type="entry name" value="Cysteine proteinases"/>
    <property type="match status" value="1"/>
</dbReference>
<gene>
    <name evidence="13" type="ORF">Bpfe_009986</name>
</gene>
<evidence type="ECO:0000256" key="6">
    <source>
        <dbReference type="ARBA" id="ARBA00022801"/>
    </source>
</evidence>
<evidence type="ECO:0000256" key="9">
    <source>
        <dbReference type="ARBA" id="ARBA00023157"/>
    </source>
</evidence>
<name>A0AAD8BUK8_BIOPF</name>
<evidence type="ECO:0000256" key="11">
    <source>
        <dbReference type="SAM" id="SignalP"/>
    </source>
</evidence>
<proteinExistence type="inferred from homology"/>
<protein>
    <recommendedName>
        <fullName evidence="3">cathepsin X</fullName>
        <ecNumber evidence="3">3.4.18.1</ecNumber>
    </recommendedName>
</protein>
<dbReference type="AlphaFoldDB" id="A0AAD8BUK8"/>
<evidence type="ECO:0000313" key="14">
    <source>
        <dbReference type="Proteomes" id="UP001233172"/>
    </source>
</evidence>
<feature type="domain" description="Peptidase C1A papain C-terminal" evidence="12">
    <location>
        <begin position="53"/>
        <end position="292"/>
    </location>
</feature>
<evidence type="ECO:0000313" key="13">
    <source>
        <dbReference type="EMBL" id="KAK0060473.1"/>
    </source>
</evidence>
<organism evidence="13 14">
    <name type="scientific">Biomphalaria pfeifferi</name>
    <name type="common">Bloodfluke planorb</name>
    <name type="synonym">Freshwater snail</name>
    <dbReference type="NCBI Taxonomy" id="112525"/>
    <lineage>
        <taxon>Eukaryota</taxon>
        <taxon>Metazoa</taxon>
        <taxon>Spiralia</taxon>
        <taxon>Lophotrochozoa</taxon>
        <taxon>Mollusca</taxon>
        <taxon>Gastropoda</taxon>
        <taxon>Heterobranchia</taxon>
        <taxon>Euthyneura</taxon>
        <taxon>Panpulmonata</taxon>
        <taxon>Hygrophila</taxon>
        <taxon>Lymnaeoidea</taxon>
        <taxon>Planorbidae</taxon>
        <taxon>Biomphalaria</taxon>
    </lineage>
</organism>
<reference evidence="13" key="1">
    <citation type="journal article" date="2023" name="PLoS Negl. Trop. Dis.">
        <title>A genome sequence for Biomphalaria pfeifferi, the major vector snail for the human-infecting parasite Schistosoma mansoni.</title>
        <authorList>
            <person name="Bu L."/>
            <person name="Lu L."/>
            <person name="Laidemitt M.R."/>
            <person name="Zhang S.M."/>
            <person name="Mutuku M."/>
            <person name="Mkoji G."/>
            <person name="Steinauer M."/>
            <person name="Loker E.S."/>
        </authorList>
    </citation>
    <scope>NUCLEOTIDE SEQUENCE</scope>
    <source>
        <strain evidence="13">KasaAsao</strain>
    </source>
</reference>
<comment type="similarity">
    <text evidence="2">Belongs to the peptidase C1 family.</text>
</comment>
<evidence type="ECO:0000256" key="2">
    <source>
        <dbReference type="ARBA" id="ARBA00008455"/>
    </source>
</evidence>
<dbReference type="InterPro" id="IPR025661">
    <property type="entry name" value="Pept_asp_AS"/>
</dbReference>
<dbReference type="GO" id="GO:0006508">
    <property type="term" value="P:proteolysis"/>
    <property type="evidence" value="ECO:0007669"/>
    <property type="project" value="UniProtKB-KW"/>
</dbReference>
<dbReference type="Gene3D" id="3.90.70.10">
    <property type="entry name" value="Cysteine proteinases"/>
    <property type="match status" value="1"/>
</dbReference>
<dbReference type="PANTHER" id="PTHR12411">
    <property type="entry name" value="CYSTEINE PROTEASE FAMILY C1-RELATED"/>
    <property type="match status" value="1"/>
</dbReference>
<keyword evidence="4" id="KW-0645">Protease</keyword>
<dbReference type="InterPro" id="IPR038765">
    <property type="entry name" value="Papain-like_cys_pep_sf"/>
</dbReference>
<evidence type="ECO:0000259" key="12">
    <source>
        <dbReference type="SMART" id="SM00645"/>
    </source>
</evidence>
<dbReference type="EC" id="3.4.18.1" evidence="3"/>
<evidence type="ECO:0000256" key="10">
    <source>
        <dbReference type="ARBA" id="ARBA00023180"/>
    </source>
</evidence>
<comment type="catalytic activity">
    <reaction evidence="1">
        <text>Release of C-terminal amino acid residues with broad specificity, but lacks action on C-terminal proline. Shows weak endopeptidase activity.</text>
        <dbReference type="EC" id="3.4.18.1"/>
    </reaction>
</comment>
<keyword evidence="9" id="KW-1015">Disulfide bond</keyword>
<keyword evidence="6" id="KW-0378">Hydrolase</keyword>
<sequence length="295" mass="32512">MKLAIVIGVVINVVTCVQCRRGCIDLKLEQRANSTGVKTYPRPWEDSKIMASLPTAWDWRNVSGRNFVSTTRNQHIPQYCGSCWCMAATSALADRLNIARKGAWPSAYLSAQHVIDCANAGSCDAGGSDNLVWEYAHKHGIPDETCNNYQAKDQECTDFNQCGTCTTFGECNNVATYKLTKVGDYGSVEGRDKIMAEVYANGPVSCGMDATDGLENYTGGIYQEYNPLPTENHVVSIEGWGVENDIEFWIVRNSWGDPWGEDGWFRIVTSTFKGGKGKEYNLGIEDSCAYGDVVV</sequence>
<accession>A0AAD8BUK8</accession>
<dbReference type="FunFam" id="3.90.70.10:FF:000060">
    <property type="entry name" value="Cathepsin Z"/>
    <property type="match status" value="1"/>
</dbReference>
<evidence type="ECO:0000256" key="7">
    <source>
        <dbReference type="ARBA" id="ARBA00022807"/>
    </source>
</evidence>
<evidence type="ECO:0000256" key="1">
    <source>
        <dbReference type="ARBA" id="ARBA00001594"/>
    </source>
</evidence>
<evidence type="ECO:0000256" key="5">
    <source>
        <dbReference type="ARBA" id="ARBA00022729"/>
    </source>
</evidence>